<evidence type="ECO:0000313" key="8">
    <source>
        <dbReference type="Proteomes" id="UP001200741"/>
    </source>
</evidence>
<evidence type="ECO:0000313" key="7">
    <source>
        <dbReference type="EMBL" id="MCE4557073.1"/>
    </source>
</evidence>
<dbReference type="InterPro" id="IPR002641">
    <property type="entry name" value="PNPLA_dom"/>
</dbReference>
<gene>
    <name evidence="7" type="ORF">LXT13_21985</name>
</gene>
<name>A0ABS8Y0F9_9BURK</name>
<protein>
    <submittedName>
        <fullName evidence="7">Patatin-like phospholipase family protein</fullName>
    </submittedName>
</protein>
<evidence type="ECO:0000259" key="6">
    <source>
        <dbReference type="PROSITE" id="PS51635"/>
    </source>
</evidence>
<dbReference type="RefSeq" id="WP_233374453.1">
    <property type="nucleotide sequence ID" value="NZ_JAJTWU010000009.1"/>
</dbReference>
<feature type="active site" description="Nucleophile" evidence="4">
    <location>
        <position position="44"/>
    </location>
</feature>
<evidence type="ECO:0000256" key="2">
    <source>
        <dbReference type="ARBA" id="ARBA00022963"/>
    </source>
</evidence>
<dbReference type="EMBL" id="JAJTWU010000009">
    <property type="protein sequence ID" value="MCE4557073.1"/>
    <property type="molecule type" value="Genomic_DNA"/>
</dbReference>
<evidence type="ECO:0000256" key="3">
    <source>
        <dbReference type="ARBA" id="ARBA00023098"/>
    </source>
</evidence>
<evidence type="ECO:0000256" key="1">
    <source>
        <dbReference type="ARBA" id="ARBA00022801"/>
    </source>
</evidence>
<evidence type="ECO:0000256" key="5">
    <source>
        <dbReference type="SAM" id="SignalP"/>
    </source>
</evidence>
<feature type="chain" id="PRO_5046230488" evidence="5">
    <location>
        <begin position="21"/>
        <end position="280"/>
    </location>
</feature>
<reference evidence="7 8" key="1">
    <citation type="submission" date="2021-12" db="EMBL/GenBank/DDBJ databases">
        <title>Genome seq of P8.</title>
        <authorList>
            <person name="Seo T."/>
        </authorList>
    </citation>
    <scope>NUCLEOTIDE SEQUENCE [LARGE SCALE GENOMIC DNA]</scope>
    <source>
        <strain evidence="7 8">P8</strain>
    </source>
</reference>
<dbReference type="PANTHER" id="PTHR14226:SF29">
    <property type="entry name" value="NEUROPATHY TARGET ESTERASE SWS"/>
    <property type="match status" value="1"/>
</dbReference>
<sequence>MSCRASRSLALVIGSGGVRAASALGVAEVLHGEGLAPSCIVGCSAGALFGALLATGRPVHEAVHTATALWTQELTRRRRWRAPAQMMMPRLLGFDASFALRDDAPVLERLHAAFGTLRFEDLPVPLRVTATCAESGGTIVLDQGRLVDALRASIALPFMFAPQQLAGRRLVDGVVSDPLPVSAAIDAGAILAVGAPAPLPRRIDGPSRMLSQLVSTMSNNLLNARLCAARASGPPLMVLSPEPSRRVGLFDTAALPELVETGRREARARLPEILALVGRC</sequence>
<keyword evidence="5" id="KW-0732">Signal</keyword>
<feature type="active site" description="Proton acceptor" evidence="4">
    <location>
        <position position="172"/>
    </location>
</feature>
<dbReference type="SUPFAM" id="SSF52151">
    <property type="entry name" value="FabD/lysophospholipase-like"/>
    <property type="match status" value="1"/>
</dbReference>
<dbReference type="Proteomes" id="UP001200741">
    <property type="component" value="Unassembled WGS sequence"/>
</dbReference>
<dbReference type="PANTHER" id="PTHR14226">
    <property type="entry name" value="NEUROPATHY TARGET ESTERASE/SWISS CHEESE D.MELANOGASTER"/>
    <property type="match status" value="1"/>
</dbReference>
<evidence type="ECO:0000256" key="4">
    <source>
        <dbReference type="PROSITE-ProRule" id="PRU01161"/>
    </source>
</evidence>
<dbReference type="InterPro" id="IPR016035">
    <property type="entry name" value="Acyl_Trfase/lysoPLipase"/>
</dbReference>
<dbReference type="Gene3D" id="3.40.1090.10">
    <property type="entry name" value="Cytosolic phospholipase A2 catalytic domain"/>
    <property type="match status" value="2"/>
</dbReference>
<feature type="domain" description="PNPLA" evidence="6">
    <location>
        <begin position="11"/>
        <end position="185"/>
    </location>
</feature>
<accession>A0ABS8Y0F9</accession>
<dbReference type="Pfam" id="PF01734">
    <property type="entry name" value="Patatin"/>
    <property type="match status" value="1"/>
</dbReference>
<proteinExistence type="predicted"/>
<comment type="caution">
    <text evidence="7">The sequence shown here is derived from an EMBL/GenBank/DDBJ whole genome shotgun (WGS) entry which is preliminary data.</text>
</comment>
<keyword evidence="8" id="KW-1185">Reference proteome</keyword>
<keyword evidence="1 4" id="KW-0378">Hydrolase</keyword>
<dbReference type="PROSITE" id="PS51635">
    <property type="entry name" value="PNPLA"/>
    <property type="match status" value="1"/>
</dbReference>
<keyword evidence="3 4" id="KW-0443">Lipid metabolism</keyword>
<feature type="short sequence motif" description="GXSXG" evidence="4">
    <location>
        <begin position="42"/>
        <end position="46"/>
    </location>
</feature>
<dbReference type="InterPro" id="IPR050301">
    <property type="entry name" value="NTE"/>
</dbReference>
<comment type="caution">
    <text evidence="4">Lacks conserved residue(s) required for the propagation of feature annotation.</text>
</comment>
<organism evidence="7 8">
    <name type="scientific">Pelomonas cellulosilytica</name>
    <dbReference type="NCBI Taxonomy" id="2906762"/>
    <lineage>
        <taxon>Bacteria</taxon>
        <taxon>Pseudomonadati</taxon>
        <taxon>Pseudomonadota</taxon>
        <taxon>Betaproteobacteria</taxon>
        <taxon>Burkholderiales</taxon>
        <taxon>Sphaerotilaceae</taxon>
        <taxon>Roseateles</taxon>
    </lineage>
</organism>
<feature type="signal peptide" evidence="5">
    <location>
        <begin position="1"/>
        <end position="20"/>
    </location>
</feature>
<keyword evidence="2 4" id="KW-0442">Lipid degradation</keyword>